<keyword evidence="3" id="KW-1185">Reference proteome</keyword>
<protein>
    <recommendedName>
        <fullName evidence="4">Transmembrane protein</fullName>
    </recommendedName>
</protein>
<dbReference type="EMBL" id="CCKQ01012892">
    <property type="protein sequence ID" value="CDW84528.1"/>
    <property type="molecule type" value="Genomic_DNA"/>
</dbReference>
<feature type="signal peptide" evidence="1">
    <location>
        <begin position="1"/>
        <end position="17"/>
    </location>
</feature>
<gene>
    <name evidence="2" type="primary">Contig12044.g12878</name>
    <name evidence="2" type="ORF">STYLEM_13592</name>
</gene>
<sequence length="230" mass="26483">MQKQIIILITLLNLGCGLFCQNCDRSLGCLSCFEETNNENWDVSNSTNVESYISNFQTCQCTPIFCQSLLISSRMFLMFPIRSWLFCQEGYYIDKNGYFNVSAALYQDICQPNVQPNLCLFAASKFECDTCIYGYSTYQIGNQSLCYQCLNQNGDLLKTLRCTLFLDGSSNSISQQSKIACLNGYVDKTTDQCVTNCGLRKRVQILQERLLSCFDRWEKYWNMLRKARII</sequence>
<evidence type="ECO:0000256" key="1">
    <source>
        <dbReference type="SAM" id="SignalP"/>
    </source>
</evidence>
<evidence type="ECO:0000313" key="2">
    <source>
        <dbReference type="EMBL" id="CDW84528.1"/>
    </source>
</evidence>
<dbReference type="InParanoid" id="A0A078AUH9"/>
<dbReference type="Proteomes" id="UP000039865">
    <property type="component" value="Unassembled WGS sequence"/>
</dbReference>
<evidence type="ECO:0000313" key="3">
    <source>
        <dbReference type="Proteomes" id="UP000039865"/>
    </source>
</evidence>
<accession>A0A078AUH9</accession>
<keyword evidence="1" id="KW-0732">Signal</keyword>
<reference evidence="2 3" key="1">
    <citation type="submission" date="2014-06" db="EMBL/GenBank/DDBJ databases">
        <authorList>
            <person name="Swart Estienne"/>
        </authorList>
    </citation>
    <scope>NUCLEOTIDE SEQUENCE [LARGE SCALE GENOMIC DNA]</scope>
    <source>
        <strain evidence="2 3">130c</strain>
    </source>
</reference>
<name>A0A078AUH9_STYLE</name>
<proteinExistence type="predicted"/>
<dbReference type="AlphaFoldDB" id="A0A078AUH9"/>
<evidence type="ECO:0008006" key="4">
    <source>
        <dbReference type="Google" id="ProtNLM"/>
    </source>
</evidence>
<feature type="chain" id="PRO_5001729629" description="Transmembrane protein" evidence="1">
    <location>
        <begin position="18"/>
        <end position="230"/>
    </location>
</feature>
<organism evidence="2 3">
    <name type="scientific">Stylonychia lemnae</name>
    <name type="common">Ciliate</name>
    <dbReference type="NCBI Taxonomy" id="5949"/>
    <lineage>
        <taxon>Eukaryota</taxon>
        <taxon>Sar</taxon>
        <taxon>Alveolata</taxon>
        <taxon>Ciliophora</taxon>
        <taxon>Intramacronucleata</taxon>
        <taxon>Spirotrichea</taxon>
        <taxon>Stichotrichia</taxon>
        <taxon>Sporadotrichida</taxon>
        <taxon>Oxytrichidae</taxon>
        <taxon>Stylonychinae</taxon>
        <taxon>Stylonychia</taxon>
    </lineage>
</organism>